<organism evidence="1 2">
    <name type="scientific">Kibdelosporangium lantanae</name>
    <dbReference type="NCBI Taxonomy" id="1497396"/>
    <lineage>
        <taxon>Bacteria</taxon>
        <taxon>Bacillati</taxon>
        <taxon>Actinomycetota</taxon>
        <taxon>Actinomycetes</taxon>
        <taxon>Pseudonocardiales</taxon>
        <taxon>Pseudonocardiaceae</taxon>
        <taxon>Kibdelosporangium</taxon>
    </lineage>
</organism>
<dbReference type="Proteomes" id="UP001597045">
    <property type="component" value="Unassembled WGS sequence"/>
</dbReference>
<protein>
    <submittedName>
        <fullName evidence="1">Uncharacterized protein</fullName>
    </submittedName>
</protein>
<keyword evidence="2" id="KW-1185">Reference proteome</keyword>
<gene>
    <name evidence="1" type="ORF">ACFQ1S_00295</name>
</gene>
<proteinExistence type="predicted"/>
<evidence type="ECO:0000313" key="1">
    <source>
        <dbReference type="EMBL" id="MFD1044142.1"/>
    </source>
</evidence>
<sequence>MCRAISDGGRRCPSCVNAAERGQANIRQRIGRHDRKAREAANRHDWDRETRYIALLERAISDYEKTNASPLVQATAPPPTAADRYTPMAAIEMTDDDLAAALNELNHDPAAQDQIIETLEWRDAARREWDVEIAESVEQKRREKAEHEAAWLREWEEGDASPLTNPARRSERKLKPEQICREEYDTHLYTSYLQAENECRGVLLSRTGQTQNIDPESLFSGRADRVRKYASEELKTWFARHGRITYTEWKFQWFGRESDRQAARTARYQSLGEATA</sequence>
<comment type="caution">
    <text evidence="1">The sequence shown here is derived from an EMBL/GenBank/DDBJ whole genome shotgun (WGS) entry which is preliminary data.</text>
</comment>
<name>A0ABW3M1H2_9PSEU</name>
<accession>A0ABW3M1H2</accession>
<evidence type="ECO:0000313" key="2">
    <source>
        <dbReference type="Proteomes" id="UP001597045"/>
    </source>
</evidence>
<reference evidence="2" key="1">
    <citation type="journal article" date="2019" name="Int. J. Syst. Evol. Microbiol.">
        <title>The Global Catalogue of Microorganisms (GCM) 10K type strain sequencing project: providing services to taxonomists for standard genome sequencing and annotation.</title>
        <authorList>
            <consortium name="The Broad Institute Genomics Platform"/>
            <consortium name="The Broad Institute Genome Sequencing Center for Infectious Disease"/>
            <person name="Wu L."/>
            <person name="Ma J."/>
        </authorList>
    </citation>
    <scope>NUCLEOTIDE SEQUENCE [LARGE SCALE GENOMIC DNA]</scope>
    <source>
        <strain evidence="2">JCM 31486</strain>
    </source>
</reference>
<dbReference type="EMBL" id="JBHTIS010000006">
    <property type="protein sequence ID" value="MFD1044142.1"/>
    <property type="molecule type" value="Genomic_DNA"/>
</dbReference>